<dbReference type="Gene3D" id="3.30.460.10">
    <property type="entry name" value="Beta Polymerase, domain 2"/>
    <property type="match status" value="1"/>
</dbReference>
<name>U4KXT0_PYROM</name>
<feature type="compositionally biased region" description="Basic and acidic residues" evidence="1">
    <location>
        <begin position="705"/>
        <end position="718"/>
    </location>
</feature>
<evidence type="ECO:0000256" key="1">
    <source>
        <dbReference type="SAM" id="MobiDB-lite"/>
    </source>
</evidence>
<dbReference type="Proteomes" id="UP000018144">
    <property type="component" value="Unassembled WGS sequence"/>
</dbReference>
<dbReference type="eggNOG" id="KOG1906">
    <property type="taxonomic scope" value="Eukaryota"/>
</dbReference>
<dbReference type="GO" id="GO:0005730">
    <property type="term" value="C:nucleolus"/>
    <property type="evidence" value="ECO:0007669"/>
    <property type="project" value="TreeGrafter"/>
</dbReference>
<feature type="region of interest" description="Disordered" evidence="1">
    <location>
        <begin position="705"/>
        <end position="726"/>
    </location>
</feature>
<dbReference type="SUPFAM" id="SSF81631">
    <property type="entry name" value="PAP/OAS1 substrate-binding domain"/>
    <property type="match status" value="1"/>
</dbReference>
<dbReference type="AlphaFoldDB" id="U4KXT0"/>
<gene>
    <name evidence="3" type="ORF">PCON_06238</name>
</gene>
<dbReference type="Gene3D" id="1.10.1410.10">
    <property type="match status" value="1"/>
</dbReference>
<dbReference type="PANTHER" id="PTHR23092">
    <property type="entry name" value="POLY(A) RNA POLYMERASE"/>
    <property type="match status" value="1"/>
</dbReference>
<dbReference type="CDD" id="cd05402">
    <property type="entry name" value="NT_PAP_TUTase"/>
    <property type="match status" value="1"/>
</dbReference>
<feature type="compositionally biased region" description="Polar residues" evidence="1">
    <location>
        <begin position="21"/>
        <end position="30"/>
    </location>
</feature>
<sequence length="764" mass="86304">MVKPKKKSGPVDTARKGGGSNEQLFGTSQRQKPEAGPSRQKDARPAEPLAPGSPPKKSPQTRTARDPEIASSFEVATLRTFETNSKPYNIPPRDRTAHTGRSYVPAYSEPLDMNIAGITVDKSNGEWAPRKDVPLLPREKPSFIVQPTNTLSEQKHHSFNSYLGADLLNYESDIIGPPGTGSNENTTHGPGHAPPPFQMQRHQSSGSIVEYQQFIDPFRTQDSDPKPPLHHSESVPTIDTYQHPSWLLLRVKGQNLWDKESHLDILADPAIAIQSKITAGYTEHQLPPQKQYSKSSQAIFENGMRVAEGRGFMNTDYTGVVLPLLDEFQPIRNHQISAPWLRSARNACNPRREGTDQLSDEIYDFIDYMSRDESEIRVRRDFTQKVTKAMSDFFRERSMKVEIGAFGSDVSGLGLPTSDIDLMISDRTFRHMSNPYTVKEKKTKILLDLEKYFIDNCICDDNNSTVRCDAKIPILEIQDKETGLEVDISFEEDHSGPTITQVKGWIERYTRGLMIPLTLLLKHSLNMRKLGLGAATMPYQGGMGSYILTCMVAVFLEVEYRHLQPKWILAGEKINIGKIYTAMMYFWGVRFDYETKAIRVNPPEIVNKNLSIAPWTFEVQSPFSGISENIASNCFATRHIKATLGYFWYQLHEGIQDHNDRSRGPGFAESNRLGILGRILGGNYDSYTYQRSRIIRAGLSLHTETDTTHENEGPESHPKSWMKNTANHSHFPPLTLELSRDSREKYNPRATARSLYHMSGKLNS</sequence>
<evidence type="ECO:0000313" key="3">
    <source>
        <dbReference type="EMBL" id="CCX06651.1"/>
    </source>
</evidence>
<feature type="region of interest" description="Disordered" evidence="1">
    <location>
        <begin position="1"/>
        <end position="72"/>
    </location>
</feature>
<dbReference type="GO" id="GO:0010605">
    <property type="term" value="P:negative regulation of macromolecule metabolic process"/>
    <property type="evidence" value="ECO:0007669"/>
    <property type="project" value="UniProtKB-ARBA"/>
</dbReference>
<dbReference type="SUPFAM" id="SSF81301">
    <property type="entry name" value="Nucleotidyltransferase"/>
    <property type="match status" value="1"/>
</dbReference>
<accession>U4KXT0</accession>
<reference evidence="3 4" key="1">
    <citation type="journal article" date="2013" name="PLoS Genet.">
        <title>The genome and development-dependent transcriptomes of Pyronema confluens: a window into fungal evolution.</title>
        <authorList>
            <person name="Traeger S."/>
            <person name="Altegoer F."/>
            <person name="Freitag M."/>
            <person name="Gabaldon T."/>
            <person name="Kempken F."/>
            <person name="Kumar A."/>
            <person name="Marcet-Houben M."/>
            <person name="Poggeler S."/>
            <person name="Stajich J.E."/>
            <person name="Nowrousian M."/>
        </authorList>
    </citation>
    <scope>NUCLEOTIDE SEQUENCE [LARGE SCALE GENOMIC DNA]</scope>
    <source>
        <strain evidence="4">CBS 100304</strain>
        <tissue evidence="3">Vegetative mycelium</tissue>
    </source>
</reference>
<dbReference type="GO" id="GO:0003729">
    <property type="term" value="F:mRNA binding"/>
    <property type="evidence" value="ECO:0007669"/>
    <property type="project" value="TreeGrafter"/>
</dbReference>
<protein>
    <submittedName>
        <fullName evidence="3">Similar to Poly(A) RNA polymerase cid14 acc. no. Q9UTN3</fullName>
    </submittedName>
</protein>
<evidence type="ECO:0000313" key="4">
    <source>
        <dbReference type="Proteomes" id="UP000018144"/>
    </source>
</evidence>
<dbReference type="InterPro" id="IPR054708">
    <property type="entry name" value="MTPAP-like_central"/>
</dbReference>
<dbReference type="EMBL" id="HF935303">
    <property type="protein sequence ID" value="CCX06651.1"/>
    <property type="molecule type" value="Genomic_DNA"/>
</dbReference>
<keyword evidence="4" id="KW-1185">Reference proteome</keyword>
<dbReference type="GO" id="GO:0031499">
    <property type="term" value="C:TRAMP complex"/>
    <property type="evidence" value="ECO:0007669"/>
    <property type="project" value="TreeGrafter"/>
</dbReference>
<dbReference type="GO" id="GO:1990817">
    <property type="term" value="F:poly(A) RNA polymerase activity"/>
    <property type="evidence" value="ECO:0007669"/>
    <property type="project" value="InterPro"/>
</dbReference>
<evidence type="ECO:0000259" key="2">
    <source>
        <dbReference type="Pfam" id="PF22600"/>
    </source>
</evidence>
<dbReference type="GO" id="GO:0043634">
    <property type="term" value="P:polyadenylation-dependent ncRNA catabolic process"/>
    <property type="evidence" value="ECO:0007669"/>
    <property type="project" value="TreeGrafter"/>
</dbReference>
<proteinExistence type="predicted"/>
<dbReference type="STRING" id="1076935.U4KXT0"/>
<organism evidence="3 4">
    <name type="scientific">Pyronema omphalodes (strain CBS 100304)</name>
    <name type="common">Pyronema confluens</name>
    <dbReference type="NCBI Taxonomy" id="1076935"/>
    <lineage>
        <taxon>Eukaryota</taxon>
        <taxon>Fungi</taxon>
        <taxon>Dikarya</taxon>
        <taxon>Ascomycota</taxon>
        <taxon>Pezizomycotina</taxon>
        <taxon>Pezizomycetes</taxon>
        <taxon>Pezizales</taxon>
        <taxon>Pyronemataceae</taxon>
        <taxon>Pyronema</taxon>
    </lineage>
</organism>
<dbReference type="OrthoDB" id="273917at2759"/>
<dbReference type="InterPro" id="IPR043519">
    <property type="entry name" value="NT_sf"/>
</dbReference>
<feature type="domain" description="Poly(A) RNA polymerase mitochondrial-like central palm" evidence="2">
    <location>
        <begin position="358"/>
        <end position="492"/>
    </location>
</feature>
<dbReference type="PANTHER" id="PTHR23092:SF15">
    <property type="entry name" value="INACTIVE NON-CANONICAL POLY(A) RNA POLYMERASE PROTEIN TRF4-2-RELATED"/>
    <property type="match status" value="1"/>
</dbReference>
<dbReference type="Pfam" id="PF22600">
    <property type="entry name" value="MTPAP-like_central"/>
    <property type="match status" value="1"/>
</dbReference>
<dbReference type="InterPro" id="IPR045862">
    <property type="entry name" value="Trf4-like"/>
</dbReference>
<dbReference type="GO" id="GO:0031123">
    <property type="term" value="P:RNA 3'-end processing"/>
    <property type="evidence" value="ECO:0007669"/>
    <property type="project" value="TreeGrafter"/>
</dbReference>
<feature type="region of interest" description="Disordered" evidence="1">
    <location>
        <begin position="173"/>
        <end position="206"/>
    </location>
</feature>